<name>A0A7S0ZYI9_NOCSC</name>
<keyword evidence="3" id="KW-0812">Transmembrane</keyword>
<dbReference type="PANTHER" id="PTHR11266:SF17">
    <property type="entry name" value="PROTEIN MPV17"/>
    <property type="match status" value="1"/>
</dbReference>
<dbReference type="GO" id="GO:0005737">
    <property type="term" value="C:cytoplasm"/>
    <property type="evidence" value="ECO:0007669"/>
    <property type="project" value="TreeGrafter"/>
</dbReference>
<gene>
    <name evidence="7" type="ORF">NSCI0253_LOCUS10436</name>
</gene>
<dbReference type="GO" id="GO:0016020">
    <property type="term" value="C:membrane"/>
    <property type="evidence" value="ECO:0007669"/>
    <property type="project" value="UniProtKB-SubCell"/>
</dbReference>
<evidence type="ECO:0000256" key="3">
    <source>
        <dbReference type="ARBA" id="ARBA00022692"/>
    </source>
</evidence>
<reference evidence="7" key="1">
    <citation type="submission" date="2021-01" db="EMBL/GenBank/DDBJ databases">
        <authorList>
            <person name="Corre E."/>
            <person name="Pelletier E."/>
            <person name="Niang G."/>
            <person name="Scheremetjew M."/>
            <person name="Finn R."/>
            <person name="Kale V."/>
            <person name="Holt S."/>
            <person name="Cochrane G."/>
            <person name="Meng A."/>
            <person name="Brown T."/>
            <person name="Cohen L."/>
        </authorList>
    </citation>
    <scope>NUCLEOTIDE SEQUENCE</scope>
</reference>
<proteinExistence type="inferred from homology"/>
<evidence type="ECO:0000256" key="5">
    <source>
        <dbReference type="ARBA" id="ARBA00023136"/>
    </source>
</evidence>
<evidence type="ECO:0000256" key="2">
    <source>
        <dbReference type="ARBA" id="ARBA00006824"/>
    </source>
</evidence>
<protein>
    <recommendedName>
        <fullName evidence="8">Peroxisomal membrane protein MPV17</fullName>
    </recommendedName>
</protein>
<sequence>MGLLESYDLALQRRPFQTKAFTSVILDALSQQLSHVFGDAPGGLSPTVKQCVIGLISSLIVDKWFRTVDVAFRAWPNGLRTVLAKTALQMTVLQPTLCTYYVTMKKLLQGELRSVPATLRQSLLKLTVAGWSLWGPTAALQVGFVPAQYRALVNSLVGLFYTVFLITQTPPAKESVCKE</sequence>
<accession>A0A7S0ZYI9</accession>
<evidence type="ECO:0008006" key="8">
    <source>
        <dbReference type="Google" id="ProtNLM"/>
    </source>
</evidence>
<keyword evidence="5" id="KW-0472">Membrane</keyword>
<keyword evidence="4" id="KW-1133">Transmembrane helix</keyword>
<dbReference type="PANTHER" id="PTHR11266">
    <property type="entry name" value="PEROXISOMAL MEMBRANE PROTEIN 2, PXMP2 MPV17"/>
    <property type="match status" value="1"/>
</dbReference>
<comment type="subcellular location">
    <subcellularLocation>
        <location evidence="1">Membrane</location>
        <topology evidence="1">Multi-pass membrane protein</topology>
    </subcellularLocation>
</comment>
<organism evidence="7">
    <name type="scientific">Noctiluca scintillans</name>
    <name type="common">Sea sparkle</name>
    <name type="synonym">Red tide dinoflagellate</name>
    <dbReference type="NCBI Taxonomy" id="2966"/>
    <lineage>
        <taxon>Eukaryota</taxon>
        <taxon>Sar</taxon>
        <taxon>Alveolata</taxon>
        <taxon>Dinophyceae</taxon>
        <taxon>Noctilucales</taxon>
        <taxon>Noctilucaceae</taxon>
        <taxon>Noctiluca</taxon>
    </lineage>
</organism>
<evidence type="ECO:0000313" key="7">
    <source>
        <dbReference type="EMBL" id="CAD8836088.1"/>
    </source>
</evidence>
<comment type="similarity">
    <text evidence="2 6">Belongs to the peroxisomal membrane protein PXMP2/4 family.</text>
</comment>
<dbReference type="EMBL" id="HBFQ01015045">
    <property type="protein sequence ID" value="CAD8836088.1"/>
    <property type="molecule type" value="Transcribed_RNA"/>
</dbReference>
<dbReference type="Pfam" id="PF04117">
    <property type="entry name" value="Mpv17_PMP22"/>
    <property type="match status" value="1"/>
</dbReference>
<dbReference type="InterPro" id="IPR007248">
    <property type="entry name" value="Mpv17_PMP22"/>
</dbReference>
<evidence type="ECO:0000256" key="1">
    <source>
        <dbReference type="ARBA" id="ARBA00004141"/>
    </source>
</evidence>
<evidence type="ECO:0000256" key="4">
    <source>
        <dbReference type="ARBA" id="ARBA00022989"/>
    </source>
</evidence>
<dbReference type="AlphaFoldDB" id="A0A7S0ZYI9"/>
<evidence type="ECO:0000256" key="6">
    <source>
        <dbReference type="RuleBase" id="RU363053"/>
    </source>
</evidence>